<dbReference type="Proteomes" id="UP001298424">
    <property type="component" value="Unassembled WGS sequence"/>
</dbReference>
<dbReference type="PROSITE" id="PS51257">
    <property type="entry name" value="PROKAR_LIPOPROTEIN"/>
    <property type="match status" value="1"/>
</dbReference>
<name>A0ABS9NPY5_9NEIS</name>
<keyword evidence="2" id="KW-1185">Reference proteome</keyword>
<reference evidence="1 2" key="1">
    <citation type="submission" date="2022-02" db="EMBL/GenBank/DDBJ databases">
        <title>Genome sequence data of Kingella unionensis sp. nov. strain CICC 24913 (CCUG 75125).</title>
        <authorList>
            <person name="Xiao M."/>
        </authorList>
    </citation>
    <scope>NUCLEOTIDE SEQUENCE [LARGE SCALE GENOMIC DNA]</scope>
    <source>
        <strain evidence="1 2">CICC 24913</strain>
    </source>
</reference>
<gene>
    <name evidence="1" type="ORF">MB824_06675</name>
</gene>
<dbReference type="EMBL" id="JAKOOW010000024">
    <property type="protein sequence ID" value="MCG6504176.1"/>
    <property type="molecule type" value="Genomic_DNA"/>
</dbReference>
<sequence length="64" mass="7256">MQAQKTLKTVFVSPFLPPAALSGCLGQTANFPQFYAHRRLFHKAVFVKNKKALSNQYTQINNMI</sequence>
<evidence type="ECO:0008006" key="3">
    <source>
        <dbReference type="Google" id="ProtNLM"/>
    </source>
</evidence>
<evidence type="ECO:0000313" key="2">
    <source>
        <dbReference type="Proteomes" id="UP001298424"/>
    </source>
</evidence>
<accession>A0ABS9NPY5</accession>
<organism evidence="1 2">
    <name type="scientific">Kingella pumchi</name>
    <dbReference type="NCBI Taxonomy" id="2779506"/>
    <lineage>
        <taxon>Bacteria</taxon>
        <taxon>Pseudomonadati</taxon>
        <taxon>Pseudomonadota</taxon>
        <taxon>Betaproteobacteria</taxon>
        <taxon>Neisseriales</taxon>
        <taxon>Neisseriaceae</taxon>
        <taxon>Kingella</taxon>
    </lineage>
</organism>
<proteinExistence type="predicted"/>
<comment type="caution">
    <text evidence="1">The sequence shown here is derived from an EMBL/GenBank/DDBJ whole genome shotgun (WGS) entry which is preliminary data.</text>
</comment>
<protein>
    <recommendedName>
        <fullName evidence="3">Lipoprotein</fullName>
    </recommendedName>
</protein>
<dbReference type="RefSeq" id="WP_238747376.1">
    <property type="nucleotide sequence ID" value="NZ_JAKOOW010000024.1"/>
</dbReference>
<evidence type="ECO:0000313" key="1">
    <source>
        <dbReference type="EMBL" id="MCG6504176.1"/>
    </source>
</evidence>